<keyword evidence="2" id="KW-1185">Reference proteome</keyword>
<evidence type="ECO:0008006" key="3">
    <source>
        <dbReference type="Google" id="ProtNLM"/>
    </source>
</evidence>
<organism evidence="1 2">
    <name type="scientific">Shewanella colwelliana</name>
    <name type="common">Alteromonas colwelliana</name>
    <dbReference type="NCBI Taxonomy" id="23"/>
    <lineage>
        <taxon>Bacteria</taxon>
        <taxon>Pseudomonadati</taxon>
        <taxon>Pseudomonadota</taxon>
        <taxon>Gammaproteobacteria</taxon>
        <taxon>Alteromonadales</taxon>
        <taxon>Shewanellaceae</taxon>
        <taxon>Shewanella</taxon>
    </lineage>
</organism>
<dbReference type="EMBL" id="BPEU01000014">
    <property type="protein sequence ID" value="GIU41390.1"/>
    <property type="molecule type" value="Genomic_DNA"/>
</dbReference>
<sequence>MIESVLEKIASEMKINNPGLHAEFLLKQDSMNNRELFIWLQQKDAEGVFRSEMKLLLTDYYFMLR</sequence>
<comment type="caution">
    <text evidence="1">The sequence shown here is derived from an EMBL/GenBank/DDBJ whole genome shotgun (WGS) entry which is preliminary data.</text>
</comment>
<dbReference type="Proteomes" id="UP000773469">
    <property type="component" value="Unassembled WGS sequence"/>
</dbReference>
<accession>A0ABQ4P1J8</accession>
<protein>
    <recommendedName>
        <fullName evidence="3">RGS domain-containing protein</fullName>
    </recommendedName>
</protein>
<name>A0ABQ4P1J8_SHECO</name>
<reference evidence="1 2" key="1">
    <citation type="submission" date="2021-05" db="EMBL/GenBank/DDBJ databases">
        <title>Molecular characterization for Shewanella algae harboring chromosomal blaOXA-55-like strains isolated from clinical and environment sample.</title>
        <authorList>
            <person name="Ohama Y."/>
            <person name="Aoki K."/>
            <person name="Harada S."/>
            <person name="Moriya K."/>
            <person name="Ishii Y."/>
            <person name="Tateda K."/>
        </authorList>
    </citation>
    <scope>NUCLEOTIDE SEQUENCE [LARGE SCALE GENOMIC DNA]</scope>
    <source>
        <strain evidence="1 2">MBTL60-118</strain>
    </source>
</reference>
<gene>
    <name evidence="1" type="ORF">TUM3794_22250</name>
</gene>
<evidence type="ECO:0000313" key="2">
    <source>
        <dbReference type="Proteomes" id="UP000773469"/>
    </source>
</evidence>
<evidence type="ECO:0000313" key="1">
    <source>
        <dbReference type="EMBL" id="GIU41390.1"/>
    </source>
</evidence>
<proteinExistence type="predicted"/>